<feature type="transmembrane region" description="Helical" evidence="6">
    <location>
        <begin position="92"/>
        <end position="111"/>
    </location>
</feature>
<protein>
    <recommendedName>
        <fullName evidence="7">DUF3817 domain-containing protein</fullName>
    </recommendedName>
</protein>
<dbReference type="InterPro" id="IPR023845">
    <property type="entry name" value="DUF3817_TM"/>
</dbReference>
<dbReference type="Pfam" id="PF12823">
    <property type="entry name" value="DUF3817"/>
    <property type="match status" value="1"/>
</dbReference>
<evidence type="ECO:0000256" key="6">
    <source>
        <dbReference type="SAM" id="Phobius"/>
    </source>
</evidence>
<evidence type="ECO:0000256" key="5">
    <source>
        <dbReference type="ARBA" id="ARBA00023136"/>
    </source>
</evidence>
<sequence>MTDTNATNADARDMKDRGAFTRYRIMAFVTGGMLLLLCLEMVLKYIVQVNGVDATGSANPVIGSWIAFVHGWIYVVYAVTVFDLWSRMRWSFGRIAALIAGGVVPVLSFVMEGKARDWMDETLAARAETP</sequence>
<keyword evidence="5 6" id="KW-0472">Membrane</keyword>
<evidence type="ECO:0000259" key="7">
    <source>
        <dbReference type="Pfam" id="PF12823"/>
    </source>
</evidence>
<dbReference type="PANTHER" id="PTHR40077">
    <property type="entry name" value="MEMBRANE PROTEIN-RELATED"/>
    <property type="match status" value="1"/>
</dbReference>
<dbReference type="AlphaFoldDB" id="A0A7M4DKD9"/>
<proteinExistence type="predicted"/>
<name>A0A7M4DKD9_9MICO</name>
<feature type="transmembrane region" description="Helical" evidence="6">
    <location>
        <begin position="62"/>
        <end position="85"/>
    </location>
</feature>
<dbReference type="RefSeq" id="WP_156741347.1">
    <property type="nucleotide sequence ID" value="NZ_CACRYJ010000035.1"/>
</dbReference>
<reference evidence="8 9" key="1">
    <citation type="submission" date="2019-11" db="EMBL/GenBank/DDBJ databases">
        <authorList>
            <person name="Criscuolo A."/>
        </authorList>
    </citation>
    <scope>NUCLEOTIDE SEQUENCE [LARGE SCALE GENOMIC DNA]</scope>
    <source>
        <strain evidence="8">CIP111667</strain>
    </source>
</reference>
<dbReference type="NCBIfam" id="TIGR03954">
    <property type="entry name" value="integ_memb_HG"/>
    <property type="match status" value="1"/>
</dbReference>
<evidence type="ECO:0000313" key="9">
    <source>
        <dbReference type="Proteomes" id="UP000419743"/>
    </source>
</evidence>
<keyword evidence="4 6" id="KW-1133">Transmembrane helix</keyword>
<evidence type="ECO:0000313" key="8">
    <source>
        <dbReference type="EMBL" id="VZO37606.1"/>
    </source>
</evidence>
<dbReference type="GO" id="GO:0005886">
    <property type="term" value="C:plasma membrane"/>
    <property type="evidence" value="ECO:0007669"/>
    <property type="project" value="UniProtKB-SubCell"/>
</dbReference>
<organism evidence="8 9">
    <name type="scientific">Occultella aeris</name>
    <dbReference type="NCBI Taxonomy" id="2761496"/>
    <lineage>
        <taxon>Bacteria</taxon>
        <taxon>Bacillati</taxon>
        <taxon>Actinomycetota</taxon>
        <taxon>Actinomycetes</taxon>
        <taxon>Micrococcales</taxon>
        <taxon>Ruaniaceae</taxon>
        <taxon>Occultella</taxon>
    </lineage>
</organism>
<dbReference type="Proteomes" id="UP000419743">
    <property type="component" value="Unassembled WGS sequence"/>
</dbReference>
<dbReference type="EMBL" id="CACRYJ010000035">
    <property type="protein sequence ID" value="VZO37606.1"/>
    <property type="molecule type" value="Genomic_DNA"/>
</dbReference>
<keyword evidence="3 6" id="KW-0812">Transmembrane</keyword>
<keyword evidence="2" id="KW-1003">Cell membrane</keyword>
<feature type="domain" description="DUF3817" evidence="7">
    <location>
        <begin position="21"/>
        <end position="115"/>
    </location>
</feature>
<evidence type="ECO:0000256" key="4">
    <source>
        <dbReference type="ARBA" id="ARBA00022989"/>
    </source>
</evidence>
<evidence type="ECO:0000256" key="3">
    <source>
        <dbReference type="ARBA" id="ARBA00022692"/>
    </source>
</evidence>
<gene>
    <name evidence="8" type="ORF">HALOF300_02602</name>
</gene>
<keyword evidence="9" id="KW-1185">Reference proteome</keyword>
<dbReference type="PANTHER" id="PTHR40077:SF2">
    <property type="entry name" value="MEMBRANE PROTEIN"/>
    <property type="match status" value="1"/>
</dbReference>
<feature type="transmembrane region" description="Helical" evidence="6">
    <location>
        <begin position="25"/>
        <end position="47"/>
    </location>
</feature>
<accession>A0A7M4DKD9</accession>
<comment type="subcellular location">
    <subcellularLocation>
        <location evidence="1">Cell membrane</location>
        <topology evidence="1">Multi-pass membrane protein</topology>
    </subcellularLocation>
</comment>
<evidence type="ECO:0000256" key="2">
    <source>
        <dbReference type="ARBA" id="ARBA00022475"/>
    </source>
</evidence>
<comment type="caution">
    <text evidence="8">The sequence shown here is derived from an EMBL/GenBank/DDBJ whole genome shotgun (WGS) entry which is preliminary data.</text>
</comment>
<evidence type="ECO:0000256" key="1">
    <source>
        <dbReference type="ARBA" id="ARBA00004651"/>
    </source>
</evidence>